<gene>
    <name evidence="3" type="ORF">DSM104443_00230</name>
</gene>
<evidence type="ECO:0000259" key="2">
    <source>
        <dbReference type="Pfam" id="PF18885"/>
    </source>
</evidence>
<evidence type="ECO:0000313" key="3">
    <source>
        <dbReference type="EMBL" id="QJR09193.1"/>
    </source>
</evidence>
<feature type="domain" description="DUF5648" evidence="2">
    <location>
        <begin position="234"/>
        <end position="385"/>
    </location>
</feature>
<dbReference type="EMBL" id="CP053069">
    <property type="protein sequence ID" value="QJR09193.1"/>
    <property type="molecule type" value="Genomic_DNA"/>
</dbReference>
<proteinExistence type="predicted"/>
<protein>
    <recommendedName>
        <fullName evidence="2">DUF5648 domain-containing protein</fullName>
    </recommendedName>
</protein>
<keyword evidence="1" id="KW-0732">Signal</keyword>
<dbReference type="InterPro" id="IPR043708">
    <property type="entry name" value="DUF5648"/>
</dbReference>
<dbReference type="Pfam" id="PF18885">
    <property type="entry name" value="DUF5648"/>
    <property type="match status" value="1"/>
</dbReference>
<feature type="signal peptide" evidence="1">
    <location>
        <begin position="1"/>
        <end position="21"/>
    </location>
</feature>
<organism evidence="3 4">
    <name type="scientific">Usitatibacter rugosus</name>
    <dbReference type="NCBI Taxonomy" id="2732067"/>
    <lineage>
        <taxon>Bacteria</taxon>
        <taxon>Pseudomonadati</taxon>
        <taxon>Pseudomonadota</taxon>
        <taxon>Betaproteobacteria</taxon>
        <taxon>Nitrosomonadales</taxon>
        <taxon>Usitatibacteraceae</taxon>
        <taxon>Usitatibacter</taxon>
    </lineage>
</organism>
<dbReference type="AlphaFoldDB" id="A0A6M4GSA7"/>
<evidence type="ECO:0000313" key="4">
    <source>
        <dbReference type="Proteomes" id="UP000501534"/>
    </source>
</evidence>
<feature type="chain" id="PRO_5026980418" description="DUF5648 domain-containing protein" evidence="1">
    <location>
        <begin position="22"/>
        <end position="388"/>
    </location>
</feature>
<dbReference type="RefSeq" id="WP_171088884.1">
    <property type="nucleotide sequence ID" value="NZ_CP053069.1"/>
</dbReference>
<accession>A0A6M4GSA7</accession>
<dbReference type="Proteomes" id="UP000501534">
    <property type="component" value="Chromosome"/>
</dbReference>
<reference evidence="3 4" key="1">
    <citation type="submission" date="2020-04" db="EMBL/GenBank/DDBJ databases">
        <title>Usitatibacter rugosus gen. nov., sp. nov. and Usitatibacter palustris sp. nov., novel members of Usitatibacteraceae fam. nov. within the order Nitrosomonadales isolated from soil.</title>
        <authorList>
            <person name="Huber K.J."/>
            <person name="Neumann-Schaal M."/>
            <person name="Geppert A."/>
            <person name="Luckner M."/>
            <person name="Wanner G."/>
            <person name="Overmann J."/>
        </authorList>
    </citation>
    <scope>NUCLEOTIDE SEQUENCE [LARGE SCALE GENOMIC DNA]</scope>
    <source>
        <strain evidence="3 4">0125_3</strain>
    </source>
</reference>
<name>A0A6M4GSA7_9PROT</name>
<evidence type="ECO:0000256" key="1">
    <source>
        <dbReference type="SAM" id="SignalP"/>
    </source>
</evidence>
<dbReference type="KEGG" id="uru:DSM104443_00230"/>
<keyword evidence="4" id="KW-1185">Reference proteome</keyword>
<sequence length="388" mass="41221">MKSTLLSTLAAACLCATAAHAASMDPTSPYPTAGEVISLKPNGTSWPPYIPTASYTRQGNMLNFELDLSDGFYYSGAFGASPIDVGGLPPGTYTANMRMRTLGHDDAPPKYATSYFVVAAPYQPDAYAAPAQPFSYANWNAVLSSAYYVYPMSLRATVEGSVVRVAFEYEPAYPTSSGGPGPAGTTPYASVPVQGLAPGIYTLQFNGTPRGANGVTLQYAKTIEVRREARTAEFYEEASGHYYLTADPAEVNRLETPGSGWRRTGEGFSVWMNANVAPANAVPACHYYLASSNSHFYSVSNGDCEMLKSMEANERQGGKAFTGWASQGTAFYALAPVNGDCGAGTTPVARFYSGENGANHRFAVSQGVRDAMTNTSWNSEGPAFCAPL</sequence>